<reference evidence="2" key="1">
    <citation type="submission" date="2025-08" db="UniProtKB">
        <authorList>
            <consortium name="RefSeq"/>
        </authorList>
    </citation>
    <scope>IDENTIFICATION</scope>
    <source>
        <tissue evidence="2">Leaves</tissue>
    </source>
</reference>
<proteinExistence type="predicted"/>
<dbReference type="InterPro" id="IPR043502">
    <property type="entry name" value="DNA/RNA_pol_sf"/>
</dbReference>
<dbReference type="Pfam" id="PF00078">
    <property type="entry name" value="RVT_1"/>
    <property type="match status" value="1"/>
</dbReference>
<evidence type="ECO:0000313" key="2">
    <source>
        <dbReference type="RefSeq" id="XP_018850568.2"/>
    </source>
</evidence>
<accession>A0A2I4H345</accession>
<dbReference type="PANTHER" id="PTHR33116">
    <property type="entry name" value="REVERSE TRANSCRIPTASE ZINC-BINDING DOMAIN-CONTAINING PROTEIN-RELATED-RELATED"/>
    <property type="match status" value="1"/>
</dbReference>
<dbReference type="RefSeq" id="XP_018850568.2">
    <property type="nucleotide sequence ID" value="XM_018995023.2"/>
</dbReference>
<sequence>MTEMVEFCIFSARFSILVNGYTVGFFNSFHGLRQGDMLSPLLFLFVMEALSKMIEGLVDGGLLHGFSMWNGNLHISHLLFADDTLIFCGAHLGQLQDLRVLLFCFVVMSGLSINLAKSEIVPVGAAPDVEILATTLGFERVECRLAAWKRLYLSKGGRLIFIKSTLSNLPTYFLSLFPLPIKVANRTEKLQRDFLWSGLGEEFKFHLVNWSTICISISWGGLGIHHLMKFNQTLLGKWLWRYQNERESLWKSVIDSQFRKIWGGWCSNEVRGTHGVGLWKNIRSLWGTFWGHEHFVVGDGLRVCFWLDIWCGNHCLRDTFPTIFVLARVKEASIADLLVFSNGTP</sequence>
<gene>
    <name evidence="2" type="primary">LOC109013073</name>
</gene>
<keyword evidence="1" id="KW-1185">Reference proteome</keyword>
<dbReference type="Proteomes" id="UP000235220">
    <property type="component" value="Chromosome 7"/>
</dbReference>
<evidence type="ECO:0000313" key="1">
    <source>
        <dbReference type="Proteomes" id="UP000235220"/>
    </source>
</evidence>
<organism evidence="1 2">
    <name type="scientific">Juglans regia</name>
    <name type="common">English walnut</name>
    <dbReference type="NCBI Taxonomy" id="51240"/>
    <lineage>
        <taxon>Eukaryota</taxon>
        <taxon>Viridiplantae</taxon>
        <taxon>Streptophyta</taxon>
        <taxon>Embryophyta</taxon>
        <taxon>Tracheophyta</taxon>
        <taxon>Spermatophyta</taxon>
        <taxon>Magnoliopsida</taxon>
        <taxon>eudicotyledons</taxon>
        <taxon>Gunneridae</taxon>
        <taxon>Pentapetalae</taxon>
        <taxon>rosids</taxon>
        <taxon>fabids</taxon>
        <taxon>Fagales</taxon>
        <taxon>Juglandaceae</taxon>
        <taxon>Juglans</taxon>
    </lineage>
</organism>
<dbReference type="OrthoDB" id="1937528at2759"/>
<dbReference type="STRING" id="51240.A0A2I4H345"/>
<dbReference type="PROSITE" id="PS50878">
    <property type="entry name" value="RT_POL"/>
    <property type="match status" value="1"/>
</dbReference>
<protein>
    <submittedName>
        <fullName evidence="2">Uncharacterized protein LOC109013073</fullName>
    </submittedName>
</protein>
<dbReference type="KEGG" id="jre:109013073"/>
<dbReference type="AlphaFoldDB" id="A0A2I4H345"/>
<dbReference type="PANTHER" id="PTHR33116:SF78">
    <property type="entry name" value="OS12G0587133 PROTEIN"/>
    <property type="match status" value="1"/>
</dbReference>
<dbReference type="SUPFAM" id="SSF56672">
    <property type="entry name" value="DNA/RNA polymerases"/>
    <property type="match status" value="1"/>
</dbReference>
<name>A0A2I4H345_JUGRE</name>
<dbReference type="InterPro" id="IPR000477">
    <property type="entry name" value="RT_dom"/>
</dbReference>
<dbReference type="GeneID" id="109013073"/>
<dbReference type="Gramene" id="Jr07_35600_p1">
    <property type="protein sequence ID" value="cds.Jr07_35600_p1"/>
    <property type="gene ID" value="Jr07_35600"/>
</dbReference>